<evidence type="ECO:0000313" key="3">
    <source>
        <dbReference type="Proteomes" id="UP000253769"/>
    </source>
</evidence>
<comment type="caution">
    <text evidence="2">The sequence shown here is derived from an EMBL/GenBank/DDBJ whole genome shotgun (WGS) entry which is preliminary data.</text>
</comment>
<dbReference type="EMBL" id="QQOH01000002">
    <property type="protein sequence ID" value="RDE23081.1"/>
    <property type="molecule type" value="Genomic_DNA"/>
</dbReference>
<accession>A0A369WNK1</accession>
<organism evidence="2 3">
    <name type="scientific">Motiliproteus coralliicola</name>
    <dbReference type="NCBI Taxonomy" id="2283196"/>
    <lineage>
        <taxon>Bacteria</taxon>
        <taxon>Pseudomonadati</taxon>
        <taxon>Pseudomonadota</taxon>
        <taxon>Gammaproteobacteria</taxon>
        <taxon>Oceanospirillales</taxon>
        <taxon>Oceanospirillaceae</taxon>
        <taxon>Motiliproteus</taxon>
    </lineage>
</organism>
<evidence type="ECO:0000313" key="2">
    <source>
        <dbReference type="EMBL" id="RDE23081.1"/>
    </source>
</evidence>
<name>A0A369WNK1_9GAMM</name>
<feature type="compositionally biased region" description="Polar residues" evidence="1">
    <location>
        <begin position="1"/>
        <end position="18"/>
    </location>
</feature>
<dbReference type="AlphaFoldDB" id="A0A369WNK1"/>
<proteinExistence type="predicted"/>
<keyword evidence="3" id="KW-1185">Reference proteome</keyword>
<gene>
    <name evidence="2" type="ORF">DV711_10200</name>
</gene>
<feature type="region of interest" description="Disordered" evidence="1">
    <location>
        <begin position="1"/>
        <end position="20"/>
    </location>
</feature>
<dbReference type="Proteomes" id="UP000253769">
    <property type="component" value="Unassembled WGS sequence"/>
</dbReference>
<dbReference type="InterPro" id="IPR014955">
    <property type="entry name" value="DUF1826"/>
</dbReference>
<sequence length="223" mass="24685">MYSPDRSPTQVNPETHPNSAIGDSIEILTKIYDDPINLVVLQRPLESQVQHYCRQLIAAKPNFSMRAVFRPETSQQSLAESFPELEGKSAFIKDLALLMELYSCLFDLEEVGLRIQLLDRAMCPRFHTDKLGCRLVTTYLGPGTEWLHNNVLDRSKLGAGNQGLSDDKSGLYSADAEIEQVAEGDIVLLKGDGWIGNEGHGAVHRSPAVSQGDKRIVVTMDFG</sequence>
<evidence type="ECO:0000256" key="1">
    <source>
        <dbReference type="SAM" id="MobiDB-lite"/>
    </source>
</evidence>
<reference evidence="2 3" key="1">
    <citation type="submission" date="2018-07" db="EMBL/GenBank/DDBJ databases">
        <title>Motiliproteus coralliicola sp. nov., a bacterium isolated from Coral.</title>
        <authorList>
            <person name="Wang G."/>
        </authorList>
    </citation>
    <scope>NUCLEOTIDE SEQUENCE [LARGE SCALE GENOMIC DNA]</scope>
    <source>
        <strain evidence="2 3">C34</strain>
    </source>
</reference>
<protein>
    <submittedName>
        <fullName evidence="2">DUF1826 domain-containing protein</fullName>
    </submittedName>
</protein>
<dbReference type="OrthoDB" id="5342505at2"/>
<dbReference type="Pfam" id="PF08856">
    <property type="entry name" value="DUF1826"/>
    <property type="match status" value="1"/>
</dbReference>